<reference evidence="2" key="1">
    <citation type="submission" date="2018-05" db="EMBL/GenBank/DDBJ databases">
        <authorList>
            <person name="Lanie J.A."/>
            <person name="Ng W.-L."/>
            <person name="Kazmierczak K.M."/>
            <person name="Andrzejewski T.M."/>
            <person name="Davidsen T.M."/>
            <person name="Wayne K.J."/>
            <person name="Tettelin H."/>
            <person name="Glass J.I."/>
            <person name="Rusch D."/>
            <person name="Podicherti R."/>
            <person name="Tsui H.-C.T."/>
            <person name="Winkler M.E."/>
        </authorList>
    </citation>
    <scope>NUCLEOTIDE SEQUENCE</scope>
</reference>
<protein>
    <recommendedName>
        <fullName evidence="1">Aminoglycoside phosphotransferase domain-containing protein</fullName>
    </recommendedName>
</protein>
<dbReference type="AlphaFoldDB" id="A0A381XC69"/>
<evidence type="ECO:0000259" key="1">
    <source>
        <dbReference type="Pfam" id="PF01636"/>
    </source>
</evidence>
<dbReference type="GO" id="GO:0005737">
    <property type="term" value="C:cytoplasm"/>
    <property type="evidence" value="ECO:0007669"/>
    <property type="project" value="TreeGrafter"/>
</dbReference>
<dbReference type="Gene3D" id="3.30.200.20">
    <property type="entry name" value="Phosphorylase Kinase, domain 1"/>
    <property type="match status" value="1"/>
</dbReference>
<dbReference type="GO" id="GO:0004305">
    <property type="term" value="F:ethanolamine kinase activity"/>
    <property type="evidence" value="ECO:0007669"/>
    <property type="project" value="TreeGrafter"/>
</dbReference>
<sequence length="293" mass="32808">MLEVESKISDLPFWSGTVELEPLSGGLSNQSFVAKDRSGKYVARYGHDIPVHHVIRSREAELSRAAAELEISPRMHWAQDGVMIFDFIEGQTYGPADLQSNLDAAVALVKRCHRELYRQVRGPGYLFWVFHVLRDYVQLLGQGPDPDNATLARFAKIAGELEADSGEPLICICHADLLAANFIDDGARLWLIDWEYGGFGNAWFDIGNMAAISGFEQADEAHLLELYLESAPTAKDWCRFDALRCAANLREALWAMVSEQHLVLDIDYAAYTAEQLAGFEKAYAVYRERYGPG</sequence>
<dbReference type="EMBL" id="UINC01014493">
    <property type="protein sequence ID" value="SVA61777.1"/>
    <property type="molecule type" value="Genomic_DNA"/>
</dbReference>
<gene>
    <name evidence="2" type="ORF">METZ01_LOCUS114631</name>
</gene>
<feature type="domain" description="Aminoglycoside phosphotransferase" evidence="1">
    <location>
        <begin position="20"/>
        <end position="229"/>
    </location>
</feature>
<dbReference type="InterPro" id="IPR002575">
    <property type="entry name" value="Aminoglycoside_PTrfase"/>
</dbReference>
<dbReference type="InterPro" id="IPR011009">
    <property type="entry name" value="Kinase-like_dom_sf"/>
</dbReference>
<dbReference type="PANTHER" id="PTHR22603:SF66">
    <property type="entry name" value="ETHANOLAMINE KINASE"/>
    <property type="match status" value="1"/>
</dbReference>
<proteinExistence type="predicted"/>
<dbReference type="CDD" id="cd05151">
    <property type="entry name" value="ChoK-like"/>
    <property type="match status" value="1"/>
</dbReference>
<dbReference type="Pfam" id="PF01636">
    <property type="entry name" value="APH"/>
    <property type="match status" value="1"/>
</dbReference>
<name>A0A381XC69_9ZZZZ</name>
<dbReference type="Gene3D" id="3.90.1200.10">
    <property type="match status" value="1"/>
</dbReference>
<dbReference type="PANTHER" id="PTHR22603">
    <property type="entry name" value="CHOLINE/ETHANOALAMINE KINASE"/>
    <property type="match status" value="1"/>
</dbReference>
<dbReference type="GO" id="GO:0006646">
    <property type="term" value="P:phosphatidylethanolamine biosynthetic process"/>
    <property type="evidence" value="ECO:0007669"/>
    <property type="project" value="TreeGrafter"/>
</dbReference>
<organism evidence="2">
    <name type="scientific">marine metagenome</name>
    <dbReference type="NCBI Taxonomy" id="408172"/>
    <lineage>
        <taxon>unclassified sequences</taxon>
        <taxon>metagenomes</taxon>
        <taxon>ecological metagenomes</taxon>
    </lineage>
</organism>
<dbReference type="SUPFAM" id="SSF56112">
    <property type="entry name" value="Protein kinase-like (PK-like)"/>
    <property type="match status" value="1"/>
</dbReference>
<accession>A0A381XC69</accession>
<evidence type="ECO:0000313" key="2">
    <source>
        <dbReference type="EMBL" id="SVA61777.1"/>
    </source>
</evidence>